<dbReference type="EMBL" id="VSSQ01015943">
    <property type="protein sequence ID" value="MPM56817.1"/>
    <property type="molecule type" value="Genomic_DNA"/>
</dbReference>
<comment type="caution">
    <text evidence="1">The sequence shown here is derived from an EMBL/GenBank/DDBJ whole genome shotgun (WGS) entry which is preliminary data.</text>
</comment>
<gene>
    <name evidence="1" type="ORF">SDC9_103632</name>
</gene>
<sequence>MLEYDNKMINKRAVALKYDNDQIAPIIVAAGMGHLAEKIIEVASENEVPIYEDASLATMLSRLELGNEIPEELYKAIVDIYVYFLKFSPEIEKDNPE</sequence>
<dbReference type="Pfam" id="PF01312">
    <property type="entry name" value="Bac_export_2"/>
    <property type="match status" value="1"/>
</dbReference>
<evidence type="ECO:0000313" key="1">
    <source>
        <dbReference type="EMBL" id="MPM56817.1"/>
    </source>
</evidence>
<dbReference type="PANTHER" id="PTHR30531:SF12">
    <property type="entry name" value="FLAGELLAR BIOSYNTHETIC PROTEIN FLHB"/>
    <property type="match status" value="1"/>
</dbReference>
<organism evidence="1">
    <name type="scientific">bioreactor metagenome</name>
    <dbReference type="NCBI Taxonomy" id="1076179"/>
    <lineage>
        <taxon>unclassified sequences</taxon>
        <taxon>metagenomes</taxon>
        <taxon>ecological metagenomes</taxon>
    </lineage>
</organism>
<reference evidence="1" key="1">
    <citation type="submission" date="2019-08" db="EMBL/GenBank/DDBJ databases">
        <authorList>
            <person name="Kucharzyk K."/>
            <person name="Murdoch R.W."/>
            <person name="Higgins S."/>
            <person name="Loffler F."/>
        </authorList>
    </citation>
    <scope>NUCLEOTIDE SEQUENCE</scope>
</reference>
<accession>A0A645AUN9</accession>
<name>A0A645AUN9_9ZZZZ</name>
<dbReference type="AlphaFoldDB" id="A0A645AUN9"/>
<proteinExistence type="predicted"/>
<dbReference type="SUPFAM" id="SSF160544">
    <property type="entry name" value="EscU C-terminal domain-like"/>
    <property type="match status" value="1"/>
</dbReference>
<dbReference type="GO" id="GO:0009306">
    <property type="term" value="P:protein secretion"/>
    <property type="evidence" value="ECO:0007669"/>
    <property type="project" value="InterPro"/>
</dbReference>
<dbReference type="InterPro" id="IPR006135">
    <property type="entry name" value="T3SS_substrate_exporter"/>
</dbReference>
<protein>
    <recommendedName>
        <fullName evidence="2">Flagellar biosynthetic protein FlhB</fullName>
    </recommendedName>
</protein>
<dbReference type="GO" id="GO:0005886">
    <property type="term" value="C:plasma membrane"/>
    <property type="evidence" value="ECO:0007669"/>
    <property type="project" value="TreeGrafter"/>
</dbReference>
<dbReference type="InterPro" id="IPR029025">
    <property type="entry name" value="T3SS_substrate_exporter_C"/>
</dbReference>
<evidence type="ECO:0008006" key="2">
    <source>
        <dbReference type="Google" id="ProtNLM"/>
    </source>
</evidence>
<dbReference type="Gene3D" id="3.40.1690.10">
    <property type="entry name" value="secretion proteins EscU"/>
    <property type="match status" value="1"/>
</dbReference>
<dbReference type="PANTHER" id="PTHR30531">
    <property type="entry name" value="FLAGELLAR BIOSYNTHETIC PROTEIN FLHB"/>
    <property type="match status" value="1"/>
</dbReference>